<dbReference type="Gene3D" id="3.40.50.720">
    <property type="entry name" value="NAD(P)-binding Rossmann-like Domain"/>
    <property type="match status" value="1"/>
</dbReference>
<keyword evidence="4" id="KW-1185">Reference proteome</keyword>
<protein>
    <submittedName>
        <fullName evidence="3">Glucose 1-dehydrogenase</fullName>
        <ecNumber evidence="3">1.1.1.47</ecNumber>
    </submittedName>
</protein>
<comment type="similarity">
    <text evidence="1">Belongs to the short-chain dehydrogenases/reductases (SDR) family.</text>
</comment>
<sequence length="254" mass="26153">MENSSNSVQPLAGKVAVVTGASRGIGHAIAQRLSKDGATIVVNYAQNRAKAEELVATLAANGGQAIAVQADLGNLADVRRLFEQTQAQFGRLDILVNNAGIGGEPAFGEMDAERYAAIFDVNVRGVLFAAQEAAQRFGADGGRIINLSSVLGNRPSAFGVAYGATKAAVDSITKSLAVLLGPKGIRVNAVAPGLTVTDMGTAMPAAIQEHVARTTALGRMGEAEEIADVVAFLAGDSSRWITGQTVYADGGNWS</sequence>
<organism evidence="3 4">
    <name type="scientific">Hymenobacter lucidus</name>
    <dbReference type="NCBI Taxonomy" id="2880930"/>
    <lineage>
        <taxon>Bacteria</taxon>
        <taxon>Pseudomonadati</taxon>
        <taxon>Bacteroidota</taxon>
        <taxon>Cytophagia</taxon>
        <taxon>Cytophagales</taxon>
        <taxon>Hymenobacteraceae</taxon>
        <taxon>Hymenobacter</taxon>
    </lineage>
</organism>
<dbReference type="EC" id="1.1.1.47" evidence="3"/>
<dbReference type="InterPro" id="IPR002347">
    <property type="entry name" value="SDR_fam"/>
</dbReference>
<name>A0ABS8ASG1_9BACT</name>
<gene>
    <name evidence="3" type="ORF">LGH74_14320</name>
</gene>
<evidence type="ECO:0000313" key="4">
    <source>
        <dbReference type="Proteomes" id="UP001165296"/>
    </source>
</evidence>
<accession>A0ABS8ASG1</accession>
<dbReference type="InterPro" id="IPR036291">
    <property type="entry name" value="NAD(P)-bd_dom_sf"/>
</dbReference>
<evidence type="ECO:0000313" key="3">
    <source>
        <dbReference type="EMBL" id="MCB2409162.1"/>
    </source>
</evidence>
<dbReference type="GO" id="GO:0047936">
    <property type="term" value="F:glucose 1-dehydrogenase [NAD(P)+] activity"/>
    <property type="evidence" value="ECO:0007669"/>
    <property type="project" value="UniProtKB-EC"/>
</dbReference>
<comment type="caution">
    <text evidence="3">The sequence shown here is derived from an EMBL/GenBank/DDBJ whole genome shotgun (WGS) entry which is preliminary data.</text>
</comment>
<dbReference type="SUPFAM" id="SSF51735">
    <property type="entry name" value="NAD(P)-binding Rossmann-fold domains"/>
    <property type="match status" value="1"/>
</dbReference>
<evidence type="ECO:0000256" key="1">
    <source>
        <dbReference type="ARBA" id="ARBA00006484"/>
    </source>
</evidence>
<evidence type="ECO:0000256" key="2">
    <source>
        <dbReference type="ARBA" id="ARBA00023002"/>
    </source>
</evidence>
<proteinExistence type="inferred from homology"/>
<dbReference type="PROSITE" id="PS00061">
    <property type="entry name" value="ADH_SHORT"/>
    <property type="match status" value="1"/>
</dbReference>
<dbReference type="InterPro" id="IPR020904">
    <property type="entry name" value="Sc_DH/Rdtase_CS"/>
</dbReference>
<dbReference type="PRINTS" id="PR00081">
    <property type="entry name" value="GDHRDH"/>
</dbReference>
<dbReference type="EMBL" id="JAJADR010000004">
    <property type="protein sequence ID" value="MCB2409162.1"/>
    <property type="molecule type" value="Genomic_DNA"/>
</dbReference>
<keyword evidence="2 3" id="KW-0560">Oxidoreductase</keyword>
<dbReference type="PRINTS" id="PR00080">
    <property type="entry name" value="SDRFAMILY"/>
</dbReference>
<dbReference type="NCBIfam" id="NF005559">
    <property type="entry name" value="PRK07231.1"/>
    <property type="match status" value="1"/>
</dbReference>
<reference evidence="3" key="1">
    <citation type="submission" date="2021-10" db="EMBL/GenBank/DDBJ databases">
        <authorList>
            <person name="Dean J.D."/>
            <person name="Kim M.K."/>
            <person name="Newey C.N."/>
            <person name="Stoker T.S."/>
            <person name="Thompson D.W."/>
            <person name="Grose J.H."/>
        </authorList>
    </citation>
    <scope>NUCLEOTIDE SEQUENCE</scope>
    <source>
        <strain evidence="3">BT178</strain>
    </source>
</reference>
<dbReference type="PANTHER" id="PTHR43639:SF1">
    <property type="entry name" value="SHORT-CHAIN DEHYDROGENASE_REDUCTASE FAMILY PROTEIN"/>
    <property type="match status" value="1"/>
</dbReference>
<dbReference type="PANTHER" id="PTHR43639">
    <property type="entry name" value="OXIDOREDUCTASE, SHORT-CHAIN DEHYDROGENASE/REDUCTASE FAMILY (AFU_ORTHOLOGUE AFUA_5G02870)"/>
    <property type="match status" value="1"/>
</dbReference>
<dbReference type="RefSeq" id="WP_226176711.1">
    <property type="nucleotide sequence ID" value="NZ_JAJADR010000004.1"/>
</dbReference>
<dbReference type="Proteomes" id="UP001165296">
    <property type="component" value="Unassembled WGS sequence"/>
</dbReference>
<dbReference type="Pfam" id="PF13561">
    <property type="entry name" value="adh_short_C2"/>
    <property type="match status" value="1"/>
</dbReference>